<accession>A0A0B6ZMH1</accession>
<reference evidence="1" key="1">
    <citation type="submission" date="2014-12" db="EMBL/GenBank/DDBJ databases">
        <title>Insight into the proteome of Arion vulgaris.</title>
        <authorList>
            <person name="Aradska J."/>
            <person name="Bulat T."/>
            <person name="Smidak R."/>
            <person name="Sarate P."/>
            <person name="Gangsoo J."/>
            <person name="Sialana F."/>
            <person name="Bilban M."/>
            <person name="Lubec G."/>
        </authorList>
    </citation>
    <scope>NUCLEOTIDE SEQUENCE</scope>
    <source>
        <tissue evidence="1">Skin</tissue>
    </source>
</reference>
<gene>
    <name evidence="1" type="primary">ORF70783</name>
</gene>
<name>A0A0B6ZMH1_9EUPU</name>
<proteinExistence type="predicted"/>
<feature type="non-terminal residue" evidence="1">
    <location>
        <position position="1"/>
    </location>
</feature>
<dbReference type="EMBL" id="HACG01022727">
    <property type="protein sequence ID" value="CEK69592.1"/>
    <property type="molecule type" value="Transcribed_RNA"/>
</dbReference>
<evidence type="ECO:0000313" key="1">
    <source>
        <dbReference type="EMBL" id="CEK69592.1"/>
    </source>
</evidence>
<organism evidence="1">
    <name type="scientific">Arion vulgaris</name>
    <dbReference type="NCBI Taxonomy" id="1028688"/>
    <lineage>
        <taxon>Eukaryota</taxon>
        <taxon>Metazoa</taxon>
        <taxon>Spiralia</taxon>
        <taxon>Lophotrochozoa</taxon>
        <taxon>Mollusca</taxon>
        <taxon>Gastropoda</taxon>
        <taxon>Heterobranchia</taxon>
        <taxon>Euthyneura</taxon>
        <taxon>Panpulmonata</taxon>
        <taxon>Eupulmonata</taxon>
        <taxon>Stylommatophora</taxon>
        <taxon>Helicina</taxon>
        <taxon>Arionoidea</taxon>
        <taxon>Arionidae</taxon>
        <taxon>Arion</taxon>
    </lineage>
</organism>
<protein>
    <submittedName>
        <fullName evidence="1">Uncharacterized protein</fullName>
    </submittedName>
</protein>
<sequence>AWCSILECLSEILHVWSTDIVDNKFNEHLAVMVTKVLKQVMTDLGSDLVSSKTKVFELNFISACCHCHLRCDGVAKADLHTPTSSPDKSSHQPSSESLCLLPERQLEEIWTSCLPLGVLELSQQLRLTRCLKENPESISLSDGQTQQ</sequence>
<dbReference type="AlphaFoldDB" id="A0A0B6ZMH1"/>
<feature type="non-terminal residue" evidence="1">
    <location>
        <position position="147"/>
    </location>
</feature>